<dbReference type="Gene3D" id="3.20.20.190">
    <property type="entry name" value="Phosphatidylinositol (PI) phosphodiesterase"/>
    <property type="match status" value="1"/>
</dbReference>
<dbReference type="Proteomes" id="UP000289455">
    <property type="component" value="Unassembled WGS sequence"/>
</dbReference>
<dbReference type="SUPFAM" id="SSF51695">
    <property type="entry name" value="PLC-like phosphodiesterases"/>
    <property type="match status" value="1"/>
</dbReference>
<name>A0A4Q1BYW9_9BACT</name>
<feature type="domain" description="GP-PDE" evidence="1">
    <location>
        <begin position="7"/>
        <end position="281"/>
    </location>
</feature>
<keyword evidence="3" id="KW-1185">Reference proteome</keyword>
<dbReference type="GO" id="GO:0008081">
    <property type="term" value="F:phosphoric diester hydrolase activity"/>
    <property type="evidence" value="ECO:0007669"/>
    <property type="project" value="InterPro"/>
</dbReference>
<organism evidence="2 3">
    <name type="scientific">Aquirufa rosea</name>
    <dbReference type="NCBI Taxonomy" id="2509241"/>
    <lineage>
        <taxon>Bacteria</taxon>
        <taxon>Pseudomonadati</taxon>
        <taxon>Bacteroidota</taxon>
        <taxon>Cytophagia</taxon>
        <taxon>Cytophagales</taxon>
        <taxon>Flectobacillaceae</taxon>
        <taxon>Aquirufa</taxon>
    </lineage>
</organism>
<reference evidence="2 3" key="1">
    <citation type="submission" date="2019-01" db="EMBL/GenBank/DDBJ databases">
        <title>Cytophagaceae bacterium strain CAR-16.</title>
        <authorList>
            <person name="Chen W.-M."/>
        </authorList>
    </citation>
    <scope>NUCLEOTIDE SEQUENCE [LARGE SCALE GENOMIC DNA]</scope>
    <source>
        <strain evidence="2 3">CAR-16</strain>
    </source>
</reference>
<protein>
    <submittedName>
        <fullName evidence="2">Glycerophosphodiester phosphodiesterase</fullName>
    </submittedName>
</protein>
<gene>
    <name evidence="2" type="ORF">ESB04_09280</name>
</gene>
<proteinExistence type="predicted"/>
<dbReference type="PANTHER" id="PTHR46211">
    <property type="entry name" value="GLYCEROPHOSPHORYL DIESTER PHOSPHODIESTERASE"/>
    <property type="match status" value="1"/>
</dbReference>
<dbReference type="InterPro" id="IPR017946">
    <property type="entry name" value="PLC-like_Pdiesterase_TIM-brl"/>
</dbReference>
<evidence type="ECO:0000313" key="3">
    <source>
        <dbReference type="Proteomes" id="UP000289455"/>
    </source>
</evidence>
<evidence type="ECO:0000313" key="2">
    <source>
        <dbReference type="EMBL" id="RXK48307.1"/>
    </source>
</evidence>
<dbReference type="Pfam" id="PF03009">
    <property type="entry name" value="GDPD"/>
    <property type="match status" value="1"/>
</dbReference>
<dbReference type="GO" id="GO:0006629">
    <property type="term" value="P:lipid metabolic process"/>
    <property type="evidence" value="ECO:0007669"/>
    <property type="project" value="InterPro"/>
</dbReference>
<evidence type="ECO:0000259" key="1">
    <source>
        <dbReference type="PROSITE" id="PS51704"/>
    </source>
</evidence>
<sequence length="286" mass="32789">MTMAQTPFIQGHRGFRGLYPENTLLAFEQALKAGVQVLEMDVCISADGQVVVSHEPYMNSQYSTKPDGKPVEKSEEKNFNLYQMIYAEIKKFDTGKRGNSQFPEQIAAEAHKPLLSEVLALGEAYRKKYLRDIYYNIEIKSVEAEYGISQPKTVEEFSEKVWSIIRYFVKPSFLILQSFDFNVLKYWNKAMVEGRFPSEIQLSALVSRKSPENTIKNLGFTPAIYSPNYQSLSPEYIVFCHKNGMKVVPWTVNDAESIERLKEIGVDAVITDYPNRVPHYLNPVKK</sequence>
<dbReference type="PROSITE" id="PS51704">
    <property type="entry name" value="GP_PDE"/>
    <property type="match status" value="1"/>
</dbReference>
<dbReference type="OrthoDB" id="384721at2"/>
<dbReference type="EMBL" id="SDHY01000005">
    <property type="protein sequence ID" value="RXK48307.1"/>
    <property type="molecule type" value="Genomic_DNA"/>
</dbReference>
<dbReference type="AlphaFoldDB" id="A0A4Q1BYW9"/>
<accession>A0A4Q1BYW9</accession>
<dbReference type="InterPro" id="IPR030395">
    <property type="entry name" value="GP_PDE_dom"/>
</dbReference>
<dbReference type="PANTHER" id="PTHR46211:SF14">
    <property type="entry name" value="GLYCEROPHOSPHODIESTER PHOSPHODIESTERASE"/>
    <property type="match status" value="1"/>
</dbReference>
<comment type="caution">
    <text evidence="2">The sequence shown here is derived from an EMBL/GenBank/DDBJ whole genome shotgun (WGS) entry which is preliminary data.</text>
</comment>